<accession>A0A5B7IMQ6</accession>
<dbReference type="Proteomes" id="UP000324222">
    <property type="component" value="Unassembled WGS sequence"/>
</dbReference>
<protein>
    <submittedName>
        <fullName evidence="1">Uncharacterized protein</fullName>
    </submittedName>
</protein>
<evidence type="ECO:0000313" key="1">
    <source>
        <dbReference type="EMBL" id="MPC83783.1"/>
    </source>
</evidence>
<evidence type="ECO:0000313" key="2">
    <source>
        <dbReference type="Proteomes" id="UP000324222"/>
    </source>
</evidence>
<organism evidence="1 2">
    <name type="scientific">Portunus trituberculatus</name>
    <name type="common">Swimming crab</name>
    <name type="synonym">Neptunus trituberculatus</name>
    <dbReference type="NCBI Taxonomy" id="210409"/>
    <lineage>
        <taxon>Eukaryota</taxon>
        <taxon>Metazoa</taxon>
        <taxon>Ecdysozoa</taxon>
        <taxon>Arthropoda</taxon>
        <taxon>Crustacea</taxon>
        <taxon>Multicrustacea</taxon>
        <taxon>Malacostraca</taxon>
        <taxon>Eumalacostraca</taxon>
        <taxon>Eucarida</taxon>
        <taxon>Decapoda</taxon>
        <taxon>Pleocyemata</taxon>
        <taxon>Brachyura</taxon>
        <taxon>Eubrachyura</taxon>
        <taxon>Portunoidea</taxon>
        <taxon>Portunidae</taxon>
        <taxon>Portuninae</taxon>
        <taxon>Portunus</taxon>
    </lineage>
</organism>
<dbReference type="EMBL" id="VSRR010063487">
    <property type="protein sequence ID" value="MPC83783.1"/>
    <property type="molecule type" value="Genomic_DNA"/>
</dbReference>
<proteinExistence type="predicted"/>
<comment type="caution">
    <text evidence="1">The sequence shown here is derived from an EMBL/GenBank/DDBJ whole genome shotgun (WGS) entry which is preliminary data.</text>
</comment>
<keyword evidence="2" id="KW-1185">Reference proteome</keyword>
<dbReference type="AlphaFoldDB" id="A0A5B7IMQ6"/>
<name>A0A5B7IMQ6_PORTR</name>
<reference evidence="1 2" key="1">
    <citation type="submission" date="2019-05" db="EMBL/GenBank/DDBJ databases">
        <title>Another draft genome of Portunus trituberculatus and its Hox gene families provides insights of decapod evolution.</title>
        <authorList>
            <person name="Jeong J.-H."/>
            <person name="Song I."/>
            <person name="Kim S."/>
            <person name="Choi T."/>
            <person name="Kim D."/>
            <person name="Ryu S."/>
            <person name="Kim W."/>
        </authorList>
    </citation>
    <scope>NUCLEOTIDE SEQUENCE [LARGE SCALE GENOMIC DNA]</scope>
    <source>
        <tissue evidence="1">Muscle</tissue>
    </source>
</reference>
<sequence>MLSTTQRNESNGPHDIKNGFSSYALLDEGVTPVSADNAGGESICHFKMTLFCAHVHCEAFFSRGESLTHDLQHPVMRRVMARDR</sequence>
<gene>
    <name evidence="1" type="ORF">E2C01_078499</name>
</gene>